<proteinExistence type="predicted"/>
<feature type="region of interest" description="Disordered" evidence="1">
    <location>
        <begin position="83"/>
        <end position="106"/>
    </location>
</feature>
<evidence type="ECO:0000256" key="1">
    <source>
        <dbReference type="SAM" id="MobiDB-lite"/>
    </source>
</evidence>
<keyword evidence="4" id="KW-1185">Reference proteome</keyword>
<organism evidence="3 4">
    <name type="scientific">Ilyodon furcidens</name>
    <name type="common">goldbreast splitfin</name>
    <dbReference type="NCBI Taxonomy" id="33524"/>
    <lineage>
        <taxon>Eukaryota</taxon>
        <taxon>Metazoa</taxon>
        <taxon>Chordata</taxon>
        <taxon>Craniata</taxon>
        <taxon>Vertebrata</taxon>
        <taxon>Euteleostomi</taxon>
        <taxon>Actinopterygii</taxon>
        <taxon>Neopterygii</taxon>
        <taxon>Teleostei</taxon>
        <taxon>Neoteleostei</taxon>
        <taxon>Acanthomorphata</taxon>
        <taxon>Ovalentaria</taxon>
        <taxon>Atherinomorphae</taxon>
        <taxon>Cyprinodontiformes</taxon>
        <taxon>Goodeidae</taxon>
        <taxon>Ilyodon</taxon>
    </lineage>
</organism>
<feature type="signal peptide" evidence="2">
    <location>
        <begin position="1"/>
        <end position="21"/>
    </location>
</feature>
<keyword evidence="2" id="KW-0732">Signal</keyword>
<dbReference type="Proteomes" id="UP001482620">
    <property type="component" value="Unassembled WGS sequence"/>
</dbReference>
<reference evidence="3 4" key="1">
    <citation type="submission" date="2021-06" db="EMBL/GenBank/DDBJ databases">
        <authorList>
            <person name="Palmer J.M."/>
        </authorList>
    </citation>
    <scope>NUCLEOTIDE SEQUENCE [LARGE SCALE GENOMIC DNA]</scope>
    <source>
        <strain evidence="4">if_2019</strain>
        <tissue evidence="3">Muscle</tissue>
    </source>
</reference>
<sequence>MLEFTCLSVSLFVGVCVCVKAQTGGLTCIPISCSLPAAQALCPCTDQPHLVPYPHSPHVVAFPSLAHTPHFFPHPSLITQIRSSSNHQAKLQSGPLTHPAHTQASL</sequence>
<name>A0ABV0SN36_9TELE</name>
<evidence type="ECO:0008006" key="5">
    <source>
        <dbReference type="Google" id="ProtNLM"/>
    </source>
</evidence>
<feature type="chain" id="PRO_5045216678" description="Secreted protein" evidence="2">
    <location>
        <begin position="22"/>
        <end position="106"/>
    </location>
</feature>
<evidence type="ECO:0000313" key="4">
    <source>
        <dbReference type="Proteomes" id="UP001482620"/>
    </source>
</evidence>
<protein>
    <recommendedName>
        <fullName evidence="5">Secreted protein</fullName>
    </recommendedName>
</protein>
<gene>
    <name evidence="3" type="ORF">ILYODFUR_012362</name>
</gene>
<dbReference type="EMBL" id="JAHRIQ010000968">
    <property type="protein sequence ID" value="MEQ2221113.1"/>
    <property type="molecule type" value="Genomic_DNA"/>
</dbReference>
<comment type="caution">
    <text evidence="3">The sequence shown here is derived from an EMBL/GenBank/DDBJ whole genome shotgun (WGS) entry which is preliminary data.</text>
</comment>
<accession>A0ABV0SN36</accession>
<evidence type="ECO:0000313" key="3">
    <source>
        <dbReference type="EMBL" id="MEQ2221113.1"/>
    </source>
</evidence>
<evidence type="ECO:0000256" key="2">
    <source>
        <dbReference type="SAM" id="SignalP"/>
    </source>
</evidence>